<evidence type="ECO:0000313" key="2">
    <source>
        <dbReference type="Proteomes" id="UP001151760"/>
    </source>
</evidence>
<proteinExistence type="predicted"/>
<gene>
    <name evidence="1" type="ORF">Tco_0623824</name>
</gene>
<protein>
    <submittedName>
        <fullName evidence="1">Uncharacterized protein</fullName>
    </submittedName>
</protein>
<dbReference type="Proteomes" id="UP001151760">
    <property type="component" value="Unassembled WGS sequence"/>
</dbReference>
<evidence type="ECO:0000313" key="1">
    <source>
        <dbReference type="EMBL" id="GJS50462.1"/>
    </source>
</evidence>
<dbReference type="EMBL" id="BQNB010008518">
    <property type="protein sequence ID" value="GJS50462.1"/>
    <property type="molecule type" value="Genomic_DNA"/>
</dbReference>
<organism evidence="1 2">
    <name type="scientific">Tanacetum coccineum</name>
    <dbReference type="NCBI Taxonomy" id="301880"/>
    <lineage>
        <taxon>Eukaryota</taxon>
        <taxon>Viridiplantae</taxon>
        <taxon>Streptophyta</taxon>
        <taxon>Embryophyta</taxon>
        <taxon>Tracheophyta</taxon>
        <taxon>Spermatophyta</taxon>
        <taxon>Magnoliopsida</taxon>
        <taxon>eudicotyledons</taxon>
        <taxon>Gunneridae</taxon>
        <taxon>Pentapetalae</taxon>
        <taxon>asterids</taxon>
        <taxon>campanulids</taxon>
        <taxon>Asterales</taxon>
        <taxon>Asteraceae</taxon>
        <taxon>Asteroideae</taxon>
        <taxon>Anthemideae</taxon>
        <taxon>Anthemidinae</taxon>
        <taxon>Tanacetum</taxon>
    </lineage>
</organism>
<keyword evidence="2" id="KW-1185">Reference proteome</keyword>
<reference evidence="1" key="1">
    <citation type="journal article" date="2022" name="Int. J. Mol. Sci.">
        <title>Draft Genome of Tanacetum Coccineum: Genomic Comparison of Closely Related Tanacetum-Family Plants.</title>
        <authorList>
            <person name="Yamashiro T."/>
            <person name="Shiraishi A."/>
            <person name="Nakayama K."/>
            <person name="Satake H."/>
        </authorList>
    </citation>
    <scope>NUCLEOTIDE SEQUENCE</scope>
</reference>
<name>A0ABQ4WC39_9ASTR</name>
<sequence>MKKDEREWKGKVLTIDEFTLSSLEVLQGFSFFLQMGFTLILATLDGLDVGLLEDVIGEDDCDDDDCDEEMSLVRMLVDGC</sequence>
<reference evidence="1" key="2">
    <citation type="submission" date="2022-01" db="EMBL/GenBank/DDBJ databases">
        <authorList>
            <person name="Yamashiro T."/>
            <person name="Shiraishi A."/>
            <person name="Satake H."/>
            <person name="Nakayama K."/>
        </authorList>
    </citation>
    <scope>NUCLEOTIDE SEQUENCE</scope>
</reference>
<comment type="caution">
    <text evidence="1">The sequence shown here is derived from an EMBL/GenBank/DDBJ whole genome shotgun (WGS) entry which is preliminary data.</text>
</comment>
<accession>A0ABQ4WC39</accession>